<gene>
    <name evidence="1" type="ORF">GCM10010840_01300</name>
</gene>
<dbReference type="Gene3D" id="1.10.150.20">
    <property type="entry name" value="5' to 3' exonuclease, C-terminal subdomain"/>
    <property type="match status" value="1"/>
</dbReference>
<accession>A0ABQ2FZ24</accession>
<evidence type="ECO:0000313" key="2">
    <source>
        <dbReference type="Proteomes" id="UP000639973"/>
    </source>
</evidence>
<evidence type="ECO:0008006" key="3">
    <source>
        <dbReference type="Google" id="ProtNLM"/>
    </source>
</evidence>
<reference evidence="2" key="1">
    <citation type="journal article" date="2019" name="Int. J. Syst. Evol. Microbiol.">
        <title>The Global Catalogue of Microorganisms (GCM) 10K type strain sequencing project: providing services to taxonomists for standard genome sequencing and annotation.</title>
        <authorList>
            <consortium name="The Broad Institute Genomics Platform"/>
            <consortium name="The Broad Institute Genome Sequencing Center for Infectious Disease"/>
            <person name="Wu L."/>
            <person name="Ma J."/>
        </authorList>
    </citation>
    <scope>NUCLEOTIDE SEQUENCE [LARGE SCALE GENOMIC DNA]</scope>
    <source>
        <strain evidence="2">JCM 15442</strain>
    </source>
</reference>
<organism evidence="1 2">
    <name type="scientific">Deinococcus aerolatus</name>
    <dbReference type="NCBI Taxonomy" id="522487"/>
    <lineage>
        <taxon>Bacteria</taxon>
        <taxon>Thermotogati</taxon>
        <taxon>Deinococcota</taxon>
        <taxon>Deinococci</taxon>
        <taxon>Deinococcales</taxon>
        <taxon>Deinococcaceae</taxon>
        <taxon>Deinococcus</taxon>
    </lineage>
</organism>
<dbReference type="EMBL" id="BMOL01000001">
    <property type="protein sequence ID" value="GGL67113.1"/>
    <property type="molecule type" value="Genomic_DNA"/>
</dbReference>
<proteinExistence type="predicted"/>
<dbReference type="SUPFAM" id="SSF47789">
    <property type="entry name" value="C-terminal domain of RNA polymerase alpha subunit"/>
    <property type="match status" value="1"/>
</dbReference>
<evidence type="ECO:0000313" key="1">
    <source>
        <dbReference type="EMBL" id="GGL67113.1"/>
    </source>
</evidence>
<protein>
    <recommendedName>
        <fullName evidence="3">DNA-binding protein</fullName>
    </recommendedName>
</protein>
<sequence>MNPPDVTPWPPPGLSVPVRRALAEEGILTPEQLASHTERQLLALHGLGPAALEPLRGILSQAGLTFAEETP</sequence>
<dbReference type="RefSeq" id="WP_188968002.1">
    <property type="nucleotide sequence ID" value="NZ_BMOL01000001.1"/>
</dbReference>
<name>A0ABQ2FZ24_9DEIO</name>
<keyword evidence="2" id="KW-1185">Reference proteome</keyword>
<comment type="caution">
    <text evidence="1">The sequence shown here is derived from an EMBL/GenBank/DDBJ whole genome shotgun (WGS) entry which is preliminary data.</text>
</comment>
<dbReference type="Proteomes" id="UP000639973">
    <property type="component" value="Unassembled WGS sequence"/>
</dbReference>